<dbReference type="PROSITE" id="PS50206">
    <property type="entry name" value="RHODANESE_3"/>
    <property type="match status" value="1"/>
</dbReference>
<sequence>MCEHGAGFFPEKLKEVSLFDADTKDSGFCEEPPSDFELLADSPLRDETAENSILCFSLASADDEDSTPNRDHIFGKKKRLFRTPDNTASPTCDTVVNLKRLKLFDGVCDDSEPEFLDNFTPRKKIKCNEIDLKTPSELIYQEEKVKEAVEKSESDSDLIGDFSKPYILPLITGSHPDLKSISSLTMSNVIRGKYTPMLNSFLIIDCRYPYEYNGGHIEGAINIYTQEQCLKLLHKPVKQAGGRHILIFHCEFSMERGPSMSRLLRKEDRLMNSSNYPNLVYPEIYILEGGYKTFFHSFPELCVPKNYKQMLHPDHADDFRYFRKKSKSSDVIKNSKKNPPSKKIRRFLSENLF</sequence>
<dbReference type="InterPro" id="IPR036873">
    <property type="entry name" value="Rhodanese-like_dom_sf"/>
</dbReference>
<dbReference type="InParanoid" id="A0A6J2X930"/>
<dbReference type="InterPro" id="IPR001763">
    <property type="entry name" value="Rhodanese-like_dom"/>
</dbReference>
<keyword evidence="4" id="KW-0378">Hydrolase</keyword>
<name>A0A6J2X930_SITOR</name>
<keyword evidence="6" id="KW-0131">Cell cycle</keyword>
<dbReference type="InterPro" id="IPR000751">
    <property type="entry name" value="MPI_Phosphatase"/>
</dbReference>
<dbReference type="GO" id="GO:0005634">
    <property type="term" value="C:nucleus"/>
    <property type="evidence" value="ECO:0007669"/>
    <property type="project" value="TreeGrafter"/>
</dbReference>
<dbReference type="Pfam" id="PF00581">
    <property type="entry name" value="Rhodanese"/>
    <property type="match status" value="1"/>
</dbReference>
<dbReference type="SUPFAM" id="SSF52821">
    <property type="entry name" value="Rhodanese/Cell cycle control phosphatase"/>
    <property type="match status" value="1"/>
</dbReference>
<dbReference type="GO" id="GO:0000086">
    <property type="term" value="P:G2/M transition of mitotic cell cycle"/>
    <property type="evidence" value="ECO:0007669"/>
    <property type="project" value="TreeGrafter"/>
</dbReference>
<organism evidence="9 10">
    <name type="scientific">Sitophilus oryzae</name>
    <name type="common">Rice weevil</name>
    <name type="synonym">Curculio oryzae</name>
    <dbReference type="NCBI Taxonomy" id="7048"/>
    <lineage>
        <taxon>Eukaryota</taxon>
        <taxon>Metazoa</taxon>
        <taxon>Ecdysozoa</taxon>
        <taxon>Arthropoda</taxon>
        <taxon>Hexapoda</taxon>
        <taxon>Insecta</taxon>
        <taxon>Pterygota</taxon>
        <taxon>Neoptera</taxon>
        <taxon>Endopterygota</taxon>
        <taxon>Coleoptera</taxon>
        <taxon>Polyphaga</taxon>
        <taxon>Cucujiformia</taxon>
        <taxon>Curculionidae</taxon>
        <taxon>Dryophthorinae</taxon>
        <taxon>Sitophilus</taxon>
    </lineage>
</organism>
<dbReference type="EC" id="3.1.3.48" evidence="2"/>
<dbReference type="FunFam" id="3.40.250.10:FF:000036">
    <property type="entry name" value="M-phase inducer phosphatase"/>
    <property type="match status" value="1"/>
</dbReference>
<accession>A0A6J2X930</accession>
<comment type="similarity">
    <text evidence="1">Belongs to the MPI phosphatase family.</text>
</comment>
<evidence type="ECO:0000256" key="6">
    <source>
        <dbReference type="ARBA" id="ARBA00023306"/>
    </source>
</evidence>
<evidence type="ECO:0000313" key="9">
    <source>
        <dbReference type="Proteomes" id="UP000504635"/>
    </source>
</evidence>
<feature type="domain" description="Rhodanese" evidence="8">
    <location>
        <begin position="197"/>
        <end position="303"/>
    </location>
</feature>
<dbReference type="KEGG" id="soy:115875922"/>
<dbReference type="Proteomes" id="UP000504635">
    <property type="component" value="Unplaced"/>
</dbReference>
<evidence type="ECO:0000256" key="4">
    <source>
        <dbReference type="ARBA" id="ARBA00022801"/>
    </source>
</evidence>
<gene>
    <name evidence="10" type="primary">LOC115875922</name>
</gene>
<keyword evidence="9" id="KW-1185">Reference proteome</keyword>
<dbReference type="SMART" id="SM00450">
    <property type="entry name" value="RHOD"/>
    <property type="match status" value="1"/>
</dbReference>
<evidence type="ECO:0000256" key="1">
    <source>
        <dbReference type="ARBA" id="ARBA00011065"/>
    </source>
</evidence>
<comment type="catalytic activity">
    <reaction evidence="7">
        <text>O-phospho-L-tyrosyl-[protein] + H2O = L-tyrosyl-[protein] + phosphate</text>
        <dbReference type="Rhea" id="RHEA:10684"/>
        <dbReference type="Rhea" id="RHEA-COMP:10136"/>
        <dbReference type="Rhea" id="RHEA-COMP:20101"/>
        <dbReference type="ChEBI" id="CHEBI:15377"/>
        <dbReference type="ChEBI" id="CHEBI:43474"/>
        <dbReference type="ChEBI" id="CHEBI:46858"/>
        <dbReference type="ChEBI" id="CHEBI:61978"/>
        <dbReference type="EC" id="3.1.3.48"/>
    </reaction>
</comment>
<evidence type="ECO:0000259" key="8">
    <source>
        <dbReference type="PROSITE" id="PS50206"/>
    </source>
</evidence>
<dbReference type="GO" id="GO:0009794">
    <property type="term" value="P:regulation of mitotic cell cycle, embryonic"/>
    <property type="evidence" value="ECO:0007669"/>
    <property type="project" value="UniProtKB-ARBA"/>
</dbReference>
<evidence type="ECO:0000313" key="10">
    <source>
        <dbReference type="RefSeq" id="XP_030747369.1"/>
    </source>
</evidence>
<dbReference type="GO" id="GO:0051301">
    <property type="term" value="P:cell division"/>
    <property type="evidence" value="ECO:0007669"/>
    <property type="project" value="UniProtKB-KW"/>
</dbReference>
<dbReference type="GO" id="GO:0005737">
    <property type="term" value="C:cytoplasm"/>
    <property type="evidence" value="ECO:0007669"/>
    <property type="project" value="TreeGrafter"/>
</dbReference>
<dbReference type="GeneID" id="115875922"/>
<keyword evidence="5" id="KW-0904">Protein phosphatase</keyword>
<dbReference type="Gene3D" id="3.40.250.10">
    <property type="entry name" value="Rhodanese-like domain"/>
    <property type="match status" value="1"/>
</dbReference>
<evidence type="ECO:0000256" key="7">
    <source>
        <dbReference type="ARBA" id="ARBA00051722"/>
    </source>
</evidence>
<dbReference type="PANTHER" id="PTHR10828">
    <property type="entry name" value="M-PHASE INDUCER PHOSPHATASE DUAL SPECIFICITY PHOSPHATASE CDC25"/>
    <property type="match status" value="1"/>
</dbReference>
<dbReference type="CDD" id="cd01530">
    <property type="entry name" value="Cdc25"/>
    <property type="match status" value="1"/>
</dbReference>
<dbReference type="GO" id="GO:0010256">
    <property type="term" value="P:endomembrane system organization"/>
    <property type="evidence" value="ECO:0007669"/>
    <property type="project" value="UniProtKB-ARBA"/>
</dbReference>
<dbReference type="PANTHER" id="PTHR10828:SF76">
    <property type="entry name" value="M-PHASE INDUCER PHOSPHATASE"/>
    <property type="match status" value="1"/>
</dbReference>
<reference evidence="10" key="1">
    <citation type="submission" date="2025-08" db="UniProtKB">
        <authorList>
            <consortium name="RefSeq"/>
        </authorList>
    </citation>
    <scope>IDENTIFICATION</scope>
    <source>
        <tissue evidence="10">Gonads</tissue>
    </source>
</reference>
<dbReference type="GO" id="GO:0010971">
    <property type="term" value="P:positive regulation of G2/M transition of mitotic cell cycle"/>
    <property type="evidence" value="ECO:0007669"/>
    <property type="project" value="TreeGrafter"/>
</dbReference>
<dbReference type="PRINTS" id="PR00716">
    <property type="entry name" value="MPIPHPHTASE"/>
</dbReference>
<proteinExistence type="inferred from homology"/>
<dbReference type="AlphaFoldDB" id="A0A6J2X930"/>
<dbReference type="GO" id="GO:0032502">
    <property type="term" value="P:developmental process"/>
    <property type="evidence" value="ECO:0007669"/>
    <property type="project" value="UniProtKB-ARBA"/>
</dbReference>
<dbReference type="GO" id="GO:0004725">
    <property type="term" value="F:protein tyrosine phosphatase activity"/>
    <property type="evidence" value="ECO:0007669"/>
    <property type="project" value="UniProtKB-EC"/>
</dbReference>
<evidence type="ECO:0000256" key="3">
    <source>
        <dbReference type="ARBA" id="ARBA00022618"/>
    </source>
</evidence>
<dbReference type="OrthoDB" id="26523at2759"/>
<evidence type="ECO:0000256" key="2">
    <source>
        <dbReference type="ARBA" id="ARBA00013064"/>
    </source>
</evidence>
<dbReference type="GO" id="GO:0110032">
    <property type="term" value="P:positive regulation of G2/MI transition of meiotic cell cycle"/>
    <property type="evidence" value="ECO:0007669"/>
    <property type="project" value="TreeGrafter"/>
</dbReference>
<dbReference type="RefSeq" id="XP_030747369.1">
    <property type="nucleotide sequence ID" value="XM_030891509.1"/>
</dbReference>
<protein>
    <recommendedName>
        <fullName evidence="2">protein-tyrosine-phosphatase</fullName>
        <ecNumber evidence="2">3.1.3.48</ecNumber>
    </recommendedName>
</protein>
<keyword evidence="3" id="KW-0132">Cell division</keyword>
<evidence type="ECO:0000256" key="5">
    <source>
        <dbReference type="ARBA" id="ARBA00022912"/>
    </source>
</evidence>